<accession>A0ACC2EV20</accession>
<proteinExistence type="predicted"/>
<keyword evidence="2" id="KW-1185">Reference proteome</keyword>
<name>A0ACC2EV20_DIPCM</name>
<organism evidence="1 2">
    <name type="scientific">Diphasiastrum complanatum</name>
    <name type="common">Issler's clubmoss</name>
    <name type="synonym">Lycopodium complanatum</name>
    <dbReference type="NCBI Taxonomy" id="34168"/>
    <lineage>
        <taxon>Eukaryota</taxon>
        <taxon>Viridiplantae</taxon>
        <taxon>Streptophyta</taxon>
        <taxon>Embryophyta</taxon>
        <taxon>Tracheophyta</taxon>
        <taxon>Lycopodiopsida</taxon>
        <taxon>Lycopodiales</taxon>
        <taxon>Lycopodiaceae</taxon>
        <taxon>Lycopodioideae</taxon>
        <taxon>Diphasiastrum</taxon>
    </lineage>
</organism>
<dbReference type="Proteomes" id="UP001162992">
    <property type="component" value="Chromosome 1"/>
</dbReference>
<evidence type="ECO:0000313" key="2">
    <source>
        <dbReference type="Proteomes" id="UP001162992"/>
    </source>
</evidence>
<reference evidence="2" key="1">
    <citation type="journal article" date="2024" name="Proc. Natl. Acad. Sci. U.S.A.">
        <title>Extraordinary preservation of gene collinearity over three hundred million years revealed in homosporous lycophytes.</title>
        <authorList>
            <person name="Li C."/>
            <person name="Wickell D."/>
            <person name="Kuo L.Y."/>
            <person name="Chen X."/>
            <person name="Nie B."/>
            <person name="Liao X."/>
            <person name="Peng D."/>
            <person name="Ji J."/>
            <person name="Jenkins J."/>
            <person name="Williams M."/>
            <person name="Shu S."/>
            <person name="Plott C."/>
            <person name="Barry K."/>
            <person name="Rajasekar S."/>
            <person name="Grimwood J."/>
            <person name="Han X."/>
            <person name="Sun S."/>
            <person name="Hou Z."/>
            <person name="He W."/>
            <person name="Dai G."/>
            <person name="Sun C."/>
            <person name="Schmutz J."/>
            <person name="Leebens-Mack J.H."/>
            <person name="Li F.W."/>
            <person name="Wang L."/>
        </authorList>
    </citation>
    <scope>NUCLEOTIDE SEQUENCE [LARGE SCALE GENOMIC DNA]</scope>
    <source>
        <strain evidence="2">cv. PW_Plant_1</strain>
    </source>
</reference>
<comment type="caution">
    <text evidence="1">The sequence shown here is derived from an EMBL/GenBank/DDBJ whole genome shotgun (WGS) entry which is preliminary data.</text>
</comment>
<gene>
    <name evidence="1" type="ORF">O6H91_01G115400</name>
</gene>
<sequence length="531" mass="60983">MEMPCSIVWLRRDLRVEDNPALLSASRGGTVVPIFIWCPEEEGQFRPGRGSRWWLKESLIHLDSTLRNLGSPLIIRKATDSLCELLNIAKETGATKVFYNHLYDPISLLRDHRVKQGLTENGIVVKTFNGDLLYEPWEVMNKEGQAFTTFETFWQKCMSMPSEPESPTLPPRRLTPSLCNISSFSVEELGLEDESERSSNALFARSWSPGWRHADRVLDAFLCGPLSQYEANRKKTDSANTSLLSPYLHFGELSVRKVFYNVREKQALWTKEGNDGAVRSVNIFLRSIGFREYSRYLCFNFPFTHEVSLLANLKSFPWRPDEAYFKAWRQSRTGYPLVDAGMRELWATGWLHNRIRVVVSSFCVKVLQLPWKWGMKYFWDCLVDADLECDVLGWQYISGSLPDGHELDRLENPQAEGLKIDPDGEYVRKWLPELSRLPSEWIHHPWDAPPNVLRAAGVELGFNYPRPIVELLAAQDRLCRAIEQMWEKEAAFNPSPMSDPEERDSSNSSKAECNGALSTHKVDSHNSEDDQ</sequence>
<dbReference type="EMBL" id="CM055092">
    <property type="protein sequence ID" value="KAJ7570328.1"/>
    <property type="molecule type" value="Genomic_DNA"/>
</dbReference>
<evidence type="ECO:0000313" key="1">
    <source>
        <dbReference type="EMBL" id="KAJ7570328.1"/>
    </source>
</evidence>
<protein>
    <submittedName>
        <fullName evidence="1">Uncharacterized protein</fullName>
    </submittedName>
</protein>